<name>A0AAV5T3T1_9BILA</name>
<protein>
    <submittedName>
        <fullName evidence="1">Uncharacterized protein</fullName>
    </submittedName>
</protein>
<sequence>QIQAMENIEAKAYIASMLSHALKYRVKNLSYRTQSQGELWEELMSAPKFYLLSAEARVAYEELMKKGFGLIESADIKEYRINNAMN</sequence>
<gene>
    <name evidence="1" type="ORF">PENTCL1PPCAC_12089</name>
</gene>
<evidence type="ECO:0000313" key="1">
    <source>
        <dbReference type="EMBL" id="GMS89914.1"/>
    </source>
</evidence>
<accession>A0AAV5T3T1</accession>
<organism evidence="1 2">
    <name type="scientific">Pristionchus entomophagus</name>
    <dbReference type="NCBI Taxonomy" id="358040"/>
    <lineage>
        <taxon>Eukaryota</taxon>
        <taxon>Metazoa</taxon>
        <taxon>Ecdysozoa</taxon>
        <taxon>Nematoda</taxon>
        <taxon>Chromadorea</taxon>
        <taxon>Rhabditida</taxon>
        <taxon>Rhabditina</taxon>
        <taxon>Diplogasteromorpha</taxon>
        <taxon>Diplogasteroidea</taxon>
        <taxon>Neodiplogasteridae</taxon>
        <taxon>Pristionchus</taxon>
    </lineage>
</organism>
<feature type="non-terminal residue" evidence="1">
    <location>
        <position position="86"/>
    </location>
</feature>
<dbReference type="AlphaFoldDB" id="A0AAV5T3T1"/>
<proteinExistence type="predicted"/>
<evidence type="ECO:0000313" key="2">
    <source>
        <dbReference type="Proteomes" id="UP001432027"/>
    </source>
</evidence>
<reference evidence="1" key="1">
    <citation type="submission" date="2023-10" db="EMBL/GenBank/DDBJ databases">
        <title>Genome assembly of Pristionchus species.</title>
        <authorList>
            <person name="Yoshida K."/>
            <person name="Sommer R.J."/>
        </authorList>
    </citation>
    <scope>NUCLEOTIDE SEQUENCE</scope>
    <source>
        <strain evidence="1">RS0144</strain>
    </source>
</reference>
<dbReference type="Proteomes" id="UP001432027">
    <property type="component" value="Unassembled WGS sequence"/>
</dbReference>
<comment type="caution">
    <text evidence="1">The sequence shown here is derived from an EMBL/GenBank/DDBJ whole genome shotgun (WGS) entry which is preliminary data.</text>
</comment>
<keyword evidence="2" id="KW-1185">Reference proteome</keyword>
<feature type="non-terminal residue" evidence="1">
    <location>
        <position position="1"/>
    </location>
</feature>
<dbReference type="EMBL" id="BTSX01000003">
    <property type="protein sequence ID" value="GMS89914.1"/>
    <property type="molecule type" value="Genomic_DNA"/>
</dbReference>